<protein>
    <recommendedName>
        <fullName evidence="7">Zn(2)-C6 fungal-type domain-containing protein</fullName>
    </recommendedName>
</protein>
<dbReference type="Proteomes" id="UP001221757">
    <property type="component" value="Unassembled WGS sequence"/>
</dbReference>
<accession>A0AAD7GXJ8</accession>
<dbReference type="GO" id="GO:0005634">
    <property type="term" value="C:nucleus"/>
    <property type="evidence" value="ECO:0007669"/>
    <property type="project" value="UniProtKB-SubCell"/>
</dbReference>
<comment type="caution">
    <text evidence="8">The sequence shown here is derived from an EMBL/GenBank/DDBJ whole genome shotgun (WGS) entry which is preliminary data.</text>
</comment>
<dbReference type="AlphaFoldDB" id="A0AAD7GXJ8"/>
<evidence type="ECO:0000256" key="2">
    <source>
        <dbReference type="ARBA" id="ARBA00022723"/>
    </source>
</evidence>
<evidence type="ECO:0000313" key="8">
    <source>
        <dbReference type="EMBL" id="KAJ7707332.1"/>
    </source>
</evidence>
<dbReference type="CDD" id="cd00067">
    <property type="entry name" value="GAL4"/>
    <property type="match status" value="2"/>
</dbReference>
<evidence type="ECO:0000256" key="6">
    <source>
        <dbReference type="SAM" id="MobiDB-lite"/>
    </source>
</evidence>
<dbReference type="Pfam" id="PF00172">
    <property type="entry name" value="Zn_clus"/>
    <property type="match status" value="2"/>
</dbReference>
<keyword evidence="4" id="KW-0804">Transcription</keyword>
<proteinExistence type="predicted"/>
<dbReference type="PROSITE" id="PS50048">
    <property type="entry name" value="ZN2_CY6_FUNGAL_2"/>
    <property type="match status" value="2"/>
</dbReference>
<comment type="subcellular location">
    <subcellularLocation>
        <location evidence="1">Nucleus</location>
    </subcellularLocation>
</comment>
<sequence>MKPFKFKTPTCALCRRRKLRCDGGSPCGPCSRTRTPVTCTYVLRPVGQLRSELPKGGACIACRQRKRRCDGNLPCRTCKQGSRPDGCQYREKTAPAKPKPPKATRRDYHVLFDSASTSSSSSYRPAIPPQIPTQNSGTLRLEDEYSDYYDHLDPWADLDPTYYSSYPPGSTSSSESLSPLPTFLDSISPSSLESLPLDAELSSFVTTAKRQALSIGDMSGLTVDPTLVNVCQLLGYLIKNHSYSEAWLSANCQTTAEAELYVLIRDQLDGVSGLAPDPLVCLQACTLLVMYCCWKEDILGAQEFLLRASNLFVLHAATLDLEDASAVEWCPQFDISYLSPRSVAAEVRAAFCHVVYLELIGTVAFDLDPIIDPGLMEKFRRLAASPSFLFANAVHRSDTEINFIRTQALLFLSDSRKLVASWNQWDLGDPSPSTWSKSFWSLIEDVHAHLNLINTTLMDVIYIPEPQGALCALKTCAIMCLAALAEAYGLFAASQLELREKHRDAVGEIATITDGFSDADYQYLHPLLSICWSIACRNVYQDTLEVGDLRFGTTHCRMFVDEWNRKLRRASPFAFNFSYRLSSV</sequence>
<dbReference type="Gene3D" id="4.10.240.10">
    <property type="entry name" value="Zn(2)-C6 fungal-type DNA-binding domain"/>
    <property type="match status" value="2"/>
</dbReference>
<evidence type="ECO:0000256" key="1">
    <source>
        <dbReference type="ARBA" id="ARBA00004123"/>
    </source>
</evidence>
<dbReference type="GO" id="GO:0008270">
    <property type="term" value="F:zinc ion binding"/>
    <property type="evidence" value="ECO:0007669"/>
    <property type="project" value="InterPro"/>
</dbReference>
<dbReference type="PANTHER" id="PTHR47338">
    <property type="entry name" value="ZN(II)2CYS6 TRANSCRIPTION FACTOR (EUROFUNG)-RELATED"/>
    <property type="match status" value="1"/>
</dbReference>
<keyword evidence="3" id="KW-0805">Transcription regulation</keyword>
<evidence type="ECO:0000256" key="3">
    <source>
        <dbReference type="ARBA" id="ARBA00023015"/>
    </source>
</evidence>
<evidence type="ECO:0000256" key="4">
    <source>
        <dbReference type="ARBA" id="ARBA00023163"/>
    </source>
</evidence>
<reference evidence="8" key="1">
    <citation type="submission" date="2023-03" db="EMBL/GenBank/DDBJ databases">
        <title>Massive genome expansion in bonnet fungi (Mycena s.s.) driven by repeated elements and novel gene families across ecological guilds.</title>
        <authorList>
            <consortium name="Lawrence Berkeley National Laboratory"/>
            <person name="Harder C.B."/>
            <person name="Miyauchi S."/>
            <person name="Viragh M."/>
            <person name="Kuo A."/>
            <person name="Thoen E."/>
            <person name="Andreopoulos B."/>
            <person name="Lu D."/>
            <person name="Skrede I."/>
            <person name="Drula E."/>
            <person name="Henrissat B."/>
            <person name="Morin E."/>
            <person name="Kohler A."/>
            <person name="Barry K."/>
            <person name="LaButti K."/>
            <person name="Morin E."/>
            <person name="Salamov A."/>
            <person name="Lipzen A."/>
            <person name="Mereny Z."/>
            <person name="Hegedus B."/>
            <person name="Baldrian P."/>
            <person name="Stursova M."/>
            <person name="Weitz H."/>
            <person name="Taylor A."/>
            <person name="Grigoriev I.V."/>
            <person name="Nagy L.G."/>
            <person name="Martin F."/>
            <person name="Kauserud H."/>
        </authorList>
    </citation>
    <scope>NUCLEOTIDE SEQUENCE</scope>
    <source>
        <strain evidence="8">CBHHK067</strain>
    </source>
</reference>
<organism evidence="8 9">
    <name type="scientific">Mycena rosella</name>
    <name type="common">Pink bonnet</name>
    <name type="synonym">Agaricus rosellus</name>
    <dbReference type="NCBI Taxonomy" id="1033263"/>
    <lineage>
        <taxon>Eukaryota</taxon>
        <taxon>Fungi</taxon>
        <taxon>Dikarya</taxon>
        <taxon>Basidiomycota</taxon>
        <taxon>Agaricomycotina</taxon>
        <taxon>Agaricomycetes</taxon>
        <taxon>Agaricomycetidae</taxon>
        <taxon>Agaricales</taxon>
        <taxon>Marasmiineae</taxon>
        <taxon>Mycenaceae</taxon>
        <taxon>Mycena</taxon>
    </lineage>
</organism>
<keyword evidence="9" id="KW-1185">Reference proteome</keyword>
<dbReference type="SMART" id="SM00066">
    <property type="entry name" value="GAL4"/>
    <property type="match status" value="2"/>
</dbReference>
<dbReference type="GO" id="GO:0000981">
    <property type="term" value="F:DNA-binding transcription factor activity, RNA polymerase II-specific"/>
    <property type="evidence" value="ECO:0007669"/>
    <property type="project" value="InterPro"/>
</dbReference>
<dbReference type="SUPFAM" id="SSF57701">
    <property type="entry name" value="Zn2/Cys6 DNA-binding domain"/>
    <property type="match status" value="2"/>
</dbReference>
<dbReference type="EMBL" id="JARKIE010000005">
    <property type="protein sequence ID" value="KAJ7707332.1"/>
    <property type="molecule type" value="Genomic_DNA"/>
</dbReference>
<evidence type="ECO:0000256" key="5">
    <source>
        <dbReference type="ARBA" id="ARBA00023242"/>
    </source>
</evidence>
<dbReference type="PROSITE" id="PS00463">
    <property type="entry name" value="ZN2_CY6_FUNGAL_1"/>
    <property type="match status" value="2"/>
</dbReference>
<dbReference type="PANTHER" id="PTHR47338:SF5">
    <property type="entry name" value="ZN(II)2CYS6 TRANSCRIPTION FACTOR (EUROFUNG)"/>
    <property type="match status" value="1"/>
</dbReference>
<keyword evidence="2" id="KW-0479">Metal-binding</keyword>
<feature type="domain" description="Zn(2)-C6 fungal-type" evidence="7">
    <location>
        <begin position="58"/>
        <end position="89"/>
    </location>
</feature>
<feature type="domain" description="Zn(2)-C6 fungal-type" evidence="7">
    <location>
        <begin position="10"/>
        <end position="41"/>
    </location>
</feature>
<keyword evidence="5" id="KW-0539">Nucleus</keyword>
<evidence type="ECO:0000259" key="7">
    <source>
        <dbReference type="PROSITE" id="PS50048"/>
    </source>
</evidence>
<dbReference type="InterPro" id="IPR036864">
    <property type="entry name" value="Zn2-C6_fun-type_DNA-bd_sf"/>
</dbReference>
<evidence type="ECO:0000313" key="9">
    <source>
        <dbReference type="Proteomes" id="UP001221757"/>
    </source>
</evidence>
<gene>
    <name evidence="8" type="ORF">B0H17DRAFT_1174450</name>
</gene>
<feature type="region of interest" description="Disordered" evidence="6">
    <location>
        <begin position="81"/>
        <end position="139"/>
    </location>
</feature>
<name>A0AAD7GXJ8_MYCRO</name>
<dbReference type="InterPro" id="IPR001138">
    <property type="entry name" value="Zn2Cys6_DnaBD"/>
</dbReference>
<dbReference type="InterPro" id="IPR050815">
    <property type="entry name" value="TF_fung"/>
</dbReference>